<keyword evidence="2" id="KW-1185">Reference proteome</keyword>
<reference evidence="1 2" key="1">
    <citation type="journal article" date="2021" name="Nat. Commun.">
        <title>Genetic determinants of endophytism in the Arabidopsis root mycobiome.</title>
        <authorList>
            <person name="Mesny F."/>
            <person name="Miyauchi S."/>
            <person name="Thiergart T."/>
            <person name="Pickel B."/>
            <person name="Atanasova L."/>
            <person name="Karlsson M."/>
            <person name="Huettel B."/>
            <person name="Barry K.W."/>
            <person name="Haridas S."/>
            <person name="Chen C."/>
            <person name="Bauer D."/>
            <person name="Andreopoulos W."/>
            <person name="Pangilinan J."/>
            <person name="LaButti K."/>
            <person name="Riley R."/>
            <person name="Lipzen A."/>
            <person name="Clum A."/>
            <person name="Drula E."/>
            <person name="Henrissat B."/>
            <person name="Kohler A."/>
            <person name="Grigoriev I.V."/>
            <person name="Martin F.M."/>
            <person name="Hacquard S."/>
        </authorList>
    </citation>
    <scope>NUCLEOTIDE SEQUENCE [LARGE SCALE GENOMIC DNA]</scope>
    <source>
        <strain evidence="1 2">MPI-SDFR-AT-0079</strain>
    </source>
</reference>
<evidence type="ECO:0000313" key="1">
    <source>
        <dbReference type="EMBL" id="KAH6622946.1"/>
    </source>
</evidence>
<comment type="caution">
    <text evidence="1">The sequence shown here is derived from an EMBL/GenBank/DDBJ whole genome shotgun (WGS) entry which is preliminary data.</text>
</comment>
<name>A0ACB7NXQ9_9PEZI</name>
<gene>
    <name evidence="1" type="ORF">F5144DRAFT_581981</name>
</gene>
<dbReference type="EMBL" id="JAGIZQ010000006">
    <property type="protein sequence ID" value="KAH6622946.1"/>
    <property type="molecule type" value="Genomic_DNA"/>
</dbReference>
<protein>
    <submittedName>
        <fullName evidence="1">Uncharacterized protein</fullName>
    </submittedName>
</protein>
<sequence>MSNQSKVITIGILIAFGIGNAYYTFNPSLKELKEKKEGMSIRKTLEPQGRPAPQPEQNQEK</sequence>
<dbReference type="Proteomes" id="UP000724584">
    <property type="component" value="Unassembled WGS sequence"/>
</dbReference>
<accession>A0ACB7NXQ9</accession>
<evidence type="ECO:0000313" key="2">
    <source>
        <dbReference type="Proteomes" id="UP000724584"/>
    </source>
</evidence>
<proteinExistence type="predicted"/>
<organism evidence="1 2">
    <name type="scientific">Chaetomium tenue</name>
    <dbReference type="NCBI Taxonomy" id="1854479"/>
    <lineage>
        <taxon>Eukaryota</taxon>
        <taxon>Fungi</taxon>
        <taxon>Dikarya</taxon>
        <taxon>Ascomycota</taxon>
        <taxon>Pezizomycotina</taxon>
        <taxon>Sordariomycetes</taxon>
        <taxon>Sordariomycetidae</taxon>
        <taxon>Sordariales</taxon>
        <taxon>Chaetomiaceae</taxon>
        <taxon>Chaetomium</taxon>
    </lineage>
</organism>